<evidence type="ECO:0000256" key="1">
    <source>
        <dbReference type="ARBA" id="ARBA00004609"/>
    </source>
</evidence>
<keyword evidence="9" id="KW-0812">Transmembrane</keyword>
<dbReference type="AlphaFoldDB" id="A0A822XSL2"/>
<dbReference type="GO" id="GO:0006869">
    <property type="term" value="P:lipid transport"/>
    <property type="evidence" value="ECO:0007669"/>
    <property type="project" value="InterPro"/>
</dbReference>
<dbReference type="InterPro" id="IPR016140">
    <property type="entry name" value="Bifunc_inhib/LTP/seed_store"/>
</dbReference>
<dbReference type="GO" id="GO:0098552">
    <property type="term" value="C:side of membrane"/>
    <property type="evidence" value="ECO:0007669"/>
    <property type="project" value="UniProtKB-KW"/>
</dbReference>
<keyword evidence="9" id="KW-0472">Membrane</keyword>
<proteinExistence type="inferred from homology"/>
<dbReference type="Pfam" id="PF14368">
    <property type="entry name" value="LTP_2"/>
    <property type="match status" value="1"/>
</dbReference>
<feature type="compositionally biased region" description="Low complexity" evidence="8">
    <location>
        <begin position="150"/>
        <end position="182"/>
    </location>
</feature>
<dbReference type="FunFam" id="1.10.110.10:FF:000001">
    <property type="entry name" value="Bifunctional inhibitor/lipid-transfer protein/seed storage 2S albumin superfamily protein"/>
    <property type="match status" value="1"/>
</dbReference>
<evidence type="ECO:0000256" key="8">
    <source>
        <dbReference type="SAM" id="MobiDB-lite"/>
    </source>
</evidence>
<dbReference type="Gene3D" id="1.10.110.10">
    <property type="entry name" value="Plant lipid-transfer and hydrophobic proteins"/>
    <property type="match status" value="1"/>
</dbReference>
<keyword evidence="6" id="KW-0325">Glycoprotein</keyword>
<keyword evidence="7" id="KW-0449">Lipoprotein</keyword>
<evidence type="ECO:0000256" key="9">
    <source>
        <dbReference type="SAM" id="Phobius"/>
    </source>
</evidence>
<keyword evidence="9" id="KW-1133">Transmembrane helix</keyword>
<dbReference type="PANTHER" id="PTHR33044">
    <property type="entry name" value="BIFUNCTIONAL INHIBITOR/LIPID-TRANSFER PROTEIN/SEED STORAGE 2S ALBUMIN SUPERFAMILY PROTEIN-RELATED"/>
    <property type="match status" value="1"/>
</dbReference>
<dbReference type="InterPro" id="IPR043325">
    <property type="entry name" value="LTSS"/>
</dbReference>
<evidence type="ECO:0000256" key="2">
    <source>
        <dbReference type="ARBA" id="ARBA00009748"/>
    </source>
</evidence>
<dbReference type="GO" id="GO:0008289">
    <property type="term" value="F:lipid binding"/>
    <property type="evidence" value="ECO:0007669"/>
    <property type="project" value="InterPro"/>
</dbReference>
<dbReference type="InterPro" id="IPR000528">
    <property type="entry name" value="Plant_nsLTP"/>
</dbReference>
<evidence type="ECO:0000313" key="13">
    <source>
        <dbReference type="Proteomes" id="UP000607653"/>
    </source>
</evidence>
<keyword evidence="13" id="KW-1185">Reference proteome</keyword>
<dbReference type="SUPFAM" id="SSF47699">
    <property type="entry name" value="Bifunctional inhibitor/lipid-transfer protein/seed storage 2S albumin"/>
    <property type="match status" value="1"/>
</dbReference>
<feature type="chain" id="PRO_5032928327" description="Bifunctional inhibitor/plant lipid transfer protein/seed storage helical domain-containing protein" evidence="10">
    <location>
        <begin position="25"/>
        <end position="220"/>
    </location>
</feature>
<keyword evidence="4 10" id="KW-0732">Signal</keyword>
<keyword evidence="5" id="KW-1015">Disulfide bond</keyword>
<evidence type="ECO:0000256" key="3">
    <source>
        <dbReference type="ARBA" id="ARBA00022622"/>
    </source>
</evidence>
<sequence length="220" mass="21564">MVKEVPFVVCILAISIIAIGFVDCASPTPSVDCSTVFLNMADCLSYVSSGSTVSKPQGACCNGLKTVLNTKPECLCQAFSNSAQFGFTLNQTKAAGLPAACGVSAPAATNCGLSGSAPSSPPGPAPSAPVSPPVPSPESYTTAKSPAPAPVSVSESPAPVPASESPSSSSAEASVSSTVGSPVPTPVSPPVTDTSSSAQLGASSLLVSLVVVFLALAIAY</sequence>
<evidence type="ECO:0000256" key="4">
    <source>
        <dbReference type="ARBA" id="ARBA00022729"/>
    </source>
</evidence>
<evidence type="ECO:0000313" key="12">
    <source>
        <dbReference type="EMBL" id="DAD21896.1"/>
    </source>
</evidence>
<comment type="similarity">
    <text evidence="2">Belongs to the plant LTP family.</text>
</comment>
<evidence type="ECO:0000259" key="11">
    <source>
        <dbReference type="SMART" id="SM00499"/>
    </source>
</evidence>
<evidence type="ECO:0000256" key="6">
    <source>
        <dbReference type="ARBA" id="ARBA00023180"/>
    </source>
</evidence>
<name>A0A822XSL2_NELNU</name>
<dbReference type="EMBL" id="DUZY01000001">
    <property type="protein sequence ID" value="DAD21896.1"/>
    <property type="molecule type" value="Genomic_DNA"/>
</dbReference>
<evidence type="ECO:0000256" key="10">
    <source>
        <dbReference type="SAM" id="SignalP"/>
    </source>
</evidence>
<dbReference type="CDD" id="cd00010">
    <property type="entry name" value="AAI_LTSS"/>
    <property type="match status" value="1"/>
</dbReference>
<feature type="compositionally biased region" description="Pro residues" evidence="8">
    <location>
        <begin position="119"/>
        <end position="136"/>
    </location>
</feature>
<dbReference type="GO" id="GO:0005886">
    <property type="term" value="C:plasma membrane"/>
    <property type="evidence" value="ECO:0007669"/>
    <property type="project" value="UniProtKB-SubCell"/>
</dbReference>
<evidence type="ECO:0000256" key="5">
    <source>
        <dbReference type="ARBA" id="ARBA00023157"/>
    </source>
</evidence>
<evidence type="ECO:0000256" key="7">
    <source>
        <dbReference type="ARBA" id="ARBA00023288"/>
    </source>
</evidence>
<organism evidence="12 13">
    <name type="scientific">Nelumbo nucifera</name>
    <name type="common">Sacred lotus</name>
    <dbReference type="NCBI Taxonomy" id="4432"/>
    <lineage>
        <taxon>Eukaryota</taxon>
        <taxon>Viridiplantae</taxon>
        <taxon>Streptophyta</taxon>
        <taxon>Embryophyta</taxon>
        <taxon>Tracheophyta</taxon>
        <taxon>Spermatophyta</taxon>
        <taxon>Magnoliopsida</taxon>
        <taxon>Proteales</taxon>
        <taxon>Nelumbonaceae</taxon>
        <taxon>Nelumbo</taxon>
    </lineage>
</organism>
<feature type="signal peptide" evidence="10">
    <location>
        <begin position="1"/>
        <end position="24"/>
    </location>
</feature>
<dbReference type="PRINTS" id="PR00382">
    <property type="entry name" value="LIPIDTRNSFER"/>
</dbReference>
<accession>A0A822XSL2</accession>
<protein>
    <recommendedName>
        <fullName evidence="11">Bifunctional inhibitor/plant lipid transfer protein/seed storage helical domain-containing protein</fullName>
    </recommendedName>
</protein>
<feature type="transmembrane region" description="Helical" evidence="9">
    <location>
        <begin position="200"/>
        <end position="219"/>
    </location>
</feature>
<keyword evidence="3" id="KW-0336">GPI-anchor</keyword>
<feature type="region of interest" description="Disordered" evidence="8">
    <location>
        <begin position="114"/>
        <end position="197"/>
    </location>
</feature>
<dbReference type="SMART" id="SM00499">
    <property type="entry name" value="AAI"/>
    <property type="match status" value="1"/>
</dbReference>
<gene>
    <name evidence="12" type="ORF">HUJ06_023359</name>
</gene>
<dbReference type="Proteomes" id="UP000607653">
    <property type="component" value="Unassembled WGS sequence"/>
</dbReference>
<comment type="caution">
    <text evidence="12">The sequence shown here is derived from an EMBL/GenBank/DDBJ whole genome shotgun (WGS) entry which is preliminary data.</text>
</comment>
<dbReference type="InterPro" id="IPR036312">
    <property type="entry name" value="Bifun_inhib/LTP/seed_sf"/>
</dbReference>
<comment type="subcellular location">
    <subcellularLocation>
        <location evidence="1">Cell membrane</location>
        <topology evidence="1">Lipid-anchor</topology>
        <topology evidence="1">GPI-anchor</topology>
    </subcellularLocation>
</comment>
<feature type="domain" description="Bifunctional inhibitor/plant lipid transfer protein/seed storage helical" evidence="11">
    <location>
        <begin position="33"/>
        <end position="111"/>
    </location>
</feature>
<reference evidence="12 13" key="1">
    <citation type="journal article" date="2020" name="Mol. Biol. Evol.">
        <title>Distinct Expression and Methylation Patterns for Genes with Different Fates following a Single Whole-Genome Duplication in Flowering Plants.</title>
        <authorList>
            <person name="Shi T."/>
            <person name="Rahmani R.S."/>
            <person name="Gugger P.F."/>
            <person name="Wang M."/>
            <person name="Li H."/>
            <person name="Zhang Y."/>
            <person name="Li Z."/>
            <person name="Wang Q."/>
            <person name="Van de Peer Y."/>
            <person name="Marchal K."/>
            <person name="Chen J."/>
        </authorList>
    </citation>
    <scope>NUCLEOTIDE SEQUENCE [LARGE SCALE GENOMIC DNA]</scope>
    <source>
        <tissue evidence="12">Leaf</tissue>
    </source>
</reference>